<dbReference type="InterPro" id="IPR052059">
    <property type="entry name" value="CR_Ser/Thr_kinase"/>
</dbReference>
<dbReference type="Gene3D" id="3.30.200.20">
    <property type="entry name" value="Phosphorylase Kinase, domain 1"/>
    <property type="match status" value="2"/>
</dbReference>
<dbReference type="GO" id="GO:0004672">
    <property type="term" value="F:protein kinase activity"/>
    <property type="evidence" value="ECO:0007669"/>
    <property type="project" value="InterPro"/>
</dbReference>
<evidence type="ECO:0000256" key="2">
    <source>
        <dbReference type="ARBA" id="ARBA00022741"/>
    </source>
</evidence>
<dbReference type="InterPro" id="IPR002818">
    <property type="entry name" value="DJ-1/PfpI"/>
</dbReference>
<sequence length="273" mass="30107">MTQRFQASRMLLYTYRELSIATGGFSPANKVGEGGFGPVYKVTAYYMIVVHDFTLHTHINSWLIDGTRYDNGQGRLKDGTMVTKKVLSAESKQGLREFMTEIIVISDIEHENLVKLEGCCVEGSHRILVYGYLENNSLAQTLLGNSKVYGYLENLVKRGGLRGAQTFAKTEKLVNLLKKQKEANRPYGAICASPAHVLEPHGLLKGKKATAFPPMCDKLSDQSEIENRVVVDGNLITSGGPGTSMEFGLAIVEKFFGREKALELAKAMIVVKP</sequence>
<dbReference type="Pfam" id="PF07714">
    <property type="entry name" value="PK_Tyr_Ser-Thr"/>
    <property type="match status" value="1"/>
</dbReference>
<keyword evidence="7" id="KW-1185">Reference proteome</keyword>
<gene>
    <name evidence="6" type="ORF">RHSIM_Rhsim06G0206200</name>
</gene>
<dbReference type="GO" id="GO:0005524">
    <property type="term" value="F:ATP binding"/>
    <property type="evidence" value="ECO:0007669"/>
    <property type="project" value="UniProtKB-KW"/>
</dbReference>
<dbReference type="InterPro" id="IPR011009">
    <property type="entry name" value="Kinase-like_dom_sf"/>
</dbReference>
<comment type="caution">
    <text evidence="6">The sequence shown here is derived from an EMBL/GenBank/DDBJ whole genome shotgun (WGS) entry which is preliminary data.</text>
</comment>
<dbReference type="Gene3D" id="3.40.50.880">
    <property type="match status" value="1"/>
</dbReference>
<dbReference type="OrthoDB" id="543156at2759"/>
<dbReference type="SUPFAM" id="SSF56112">
    <property type="entry name" value="Protein kinase-like (PK-like)"/>
    <property type="match status" value="1"/>
</dbReference>
<dbReference type="InterPro" id="IPR000719">
    <property type="entry name" value="Prot_kinase_dom"/>
</dbReference>
<evidence type="ECO:0000313" key="7">
    <source>
        <dbReference type="Proteomes" id="UP000626092"/>
    </source>
</evidence>
<dbReference type="Pfam" id="PF01965">
    <property type="entry name" value="DJ-1_PfpI"/>
    <property type="match status" value="1"/>
</dbReference>
<dbReference type="InterPro" id="IPR001245">
    <property type="entry name" value="Ser-Thr/Tyr_kinase_cat_dom"/>
</dbReference>
<keyword evidence="2" id="KW-0547">Nucleotide-binding</keyword>
<dbReference type="AlphaFoldDB" id="A0A834GYU4"/>
<feature type="domain" description="Protein kinase" evidence="5">
    <location>
        <begin position="25"/>
        <end position="273"/>
    </location>
</feature>
<evidence type="ECO:0000313" key="6">
    <source>
        <dbReference type="EMBL" id="KAF7141746.1"/>
    </source>
</evidence>
<accession>A0A834GYU4</accession>
<keyword evidence="3" id="KW-0418">Kinase</keyword>
<evidence type="ECO:0000256" key="1">
    <source>
        <dbReference type="ARBA" id="ARBA00022679"/>
    </source>
</evidence>
<keyword evidence="4" id="KW-0067">ATP-binding</keyword>
<organism evidence="6 7">
    <name type="scientific">Rhododendron simsii</name>
    <name type="common">Sims's rhododendron</name>
    <dbReference type="NCBI Taxonomy" id="118357"/>
    <lineage>
        <taxon>Eukaryota</taxon>
        <taxon>Viridiplantae</taxon>
        <taxon>Streptophyta</taxon>
        <taxon>Embryophyta</taxon>
        <taxon>Tracheophyta</taxon>
        <taxon>Spermatophyta</taxon>
        <taxon>Magnoliopsida</taxon>
        <taxon>eudicotyledons</taxon>
        <taxon>Gunneridae</taxon>
        <taxon>Pentapetalae</taxon>
        <taxon>asterids</taxon>
        <taxon>Ericales</taxon>
        <taxon>Ericaceae</taxon>
        <taxon>Ericoideae</taxon>
        <taxon>Rhodoreae</taxon>
        <taxon>Rhododendron</taxon>
    </lineage>
</organism>
<dbReference type="InterPro" id="IPR029062">
    <property type="entry name" value="Class_I_gatase-like"/>
</dbReference>
<dbReference type="CDD" id="cd03135">
    <property type="entry name" value="GATase1_DJ-1"/>
    <property type="match status" value="1"/>
</dbReference>
<dbReference type="EMBL" id="WJXA01000006">
    <property type="protein sequence ID" value="KAF7141746.1"/>
    <property type="molecule type" value="Genomic_DNA"/>
</dbReference>
<keyword evidence="1" id="KW-0808">Transferase</keyword>
<name>A0A834GYU4_RHOSS</name>
<dbReference type="SUPFAM" id="SSF52317">
    <property type="entry name" value="Class I glutamine amidotransferase-like"/>
    <property type="match status" value="1"/>
</dbReference>
<dbReference type="PANTHER" id="PTHR47973">
    <property type="entry name" value="CYSTEINE-RICH RECEPTOR-LIKE PROTEIN KINASE 3"/>
    <property type="match status" value="1"/>
</dbReference>
<evidence type="ECO:0000256" key="3">
    <source>
        <dbReference type="ARBA" id="ARBA00022777"/>
    </source>
</evidence>
<reference evidence="6" key="1">
    <citation type="submission" date="2019-11" db="EMBL/GenBank/DDBJ databases">
        <authorList>
            <person name="Liu Y."/>
            <person name="Hou J."/>
            <person name="Li T.-Q."/>
            <person name="Guan C.-H."/>
            <person name="Wu X."/>
            <person name="Wu H.-Z."/>
            <person name="Ling F."/>
            <person name="Zhang R."/>
            <person name="Shi X.-G."/>
            <person name="Ren J.-P."/>
            <person name="Chen E.-F."/>
            <person name="Sun J.-M."/>
        </authorList>
    </citation>
    <scope>NUCLEOTIDE SEQUENCE</scope>
    <source>
        <strain evidence="6">Adult_tree_wgs_1</strain>
        <tissue evidence="6">Leaves</tissue>
    </source>
</reference>
<dbReference type="PROSITE" id="PS50011">
    <property type="entry name" value="PROTEIN_KINASE_DOM"/>
    <property type="match status" value="1"/>
</dbReference>
<dbReference type="Proteomes" id="UP000626092">
    <property type="component" value="Unassembled WGS sequence"/>
</dbReference>
<evidence type="ECO:0000259" key="5">
    <source>
        <dbReference type="PROSITE" id="PS50011"/>
    </source>
</evidence>
<evidence type="ECO:0000256" key="4">
    <source>
        <dbReference type="ARBA" id="ARBA00022840"/>
    </source>
</evidence>
<proteinExistence type="predicted"/>
<protein>
    <recommendedName>
        <fullName evidence="5">Protein kinase domain-containing protein</fullName>
    </recommendedName>
</protein>